<dbReference type="Proteomes" id="UP000018208">
    <property type="component" value="Unassembled WGS sequence"/>
</dbReference>
<comment type="caution">
    <text evidence="2">The sequence shown here is derived from an EMBL/GenBank/DDBJ whole genome shotgun (WGS) entry which is preliminary data.</text>
</comment>
<accession>A0A9P8LQJ4</accession>
<dbReference type="GeneID" id="94300656"/>
<evidence type="ECO:0000313" key="3">
    <source>
        <dbReference type="Proteomes" id="UP000018208"/>
    </source>
</evidence>
<dbReference type="AlphaFoldDB" id="A0A9P8LQJ4"/>
<organism evidence="2 3">
    <name type="scientific">Spironucleus salmonicida</name>
    <dbReference type="NCBI Taxonomy" id="348837"/>
    <lineage>
        <taxon>Eukaryota</taxon>
        <taxon>Metamonada</taxon>
        <taxon>Diplomonadida</taxon>
        <taxon>Hexamitidae</taxon>
        <taxon>Hexamitinae</taxon>
        <taxon>Spironucleus</taxon>
    </lineage>
</organism>
<keyword evidence="1" id="KW-1133">Transmembrane helix</keyword>
<reference evidence="2 3" key="1">
    <citation type="journal article" date="2014" name="PLoS Genet.">
        <title>The Genome of Spironucleus salmonicida Highlights a Fish Pathogen Adapted to Fluctuating Environments.</title>
        <authorList>
            <person name="Xu F."/>
            <person name="Jerlstrom-Hultqvist J."/>
            <person name="Einarsson E."/>
            <person name="Astvaldsson A."/>
            <person name="Svard S.G."/>
            <person name="Andersson J.O."/>
        </authorList>
    </citation>
    <scope>NUCLEOTIDE SEQUENCE [LARGE SCALE GENOMIC DNA]</scope>
    <source>
        <strain evidence="2 3">ATCC 50377</strain>
    </source>
</reference>
<sequence>MLAVLGLHLAARSAVVQQGEPVLLSVGGHGGRPFRVLSAPEASCAQVAGMGLFACAPPPGAARLTFSLFFEDPAAQHTLHFLVVEVRPRGSFLLSLPVPYLPNGPSDRCPPATEAAFRAMLQTTRQGDAGRPDQRLRAYRAVVAATVFELSCADLSAHIAEGALLVRRIPGRLADPARYLLLAGAHQLPRWPLDGRTPLPVVRSRRGVDLVALEALAAAKYGLPYHRDPRGALMLAGLGAAALLGIILTAAIAIMRSHRPGRPGPGPAE</sequence>
<name>A0A9P8LQJ4_9EUKA</name>
<dbReference type="KEGG" id="ssao:94300656"/>
<protein>
    <submittedName>
        <fullName evidence="2">Uncharacterized protein</fullName>
    </submittedName>
</protein>
<dbReference type="RefSeq" id="XP_067763196.1">
    <property type="nucleotide sequence ID" value="XM_067910440.1"/>
</dbReference>
<gene>
    <name evidence="2" type="ORF">SS50377_26633</name>
</gene>
<keyword evidence="3" id="KW-1185">Reference proteome</keyword>
<feature type="transmembrane region" description="Helical" evidence="1">
    <location>
        <begin position="232"/>
        <end position="254"/>
    </location>
</feature>
<keyword evidence="1" id="KW-0812">Transmembrane</keyword>
<dbReference type="EMBL" id="AUWU02000006">
    <property type="protein sequence ID" value="KAH0572423.1"/>
    <property type="molecule type" value="Genomic_DNA"/>
</dbReference>
<evidence type="ECO:0000313" key="2">
    <source>
        <dbReference type="EMBL" id="KAH0572423.1"/>
    </source>
</evidence>
<keyword evidence="1" id="KW-0472">Membrane</keyword>
<evidence type="ECO:0000256" key="1">
    <source>
        <dbReference type="SAM" id="Phobius"/>
    </source>
</evidence>
<proteinExistence type="predicted"/>